<sequence length="254" mass="28441">MVELYRDLIYLPGKQALFLLLVAFVVTFLFIRLSVRMIRAGVRWWPGNITSGDTHIHHVVFGMLFMLVAGVMAFAPAGWRSPWWEILGALFGVGAALVLDEFALILHLDDVYWSEKGRSSIDAVVLATGVLALLMLGALPFGVDGLEADPGSSRWTYLGTIGLNGSLALVALLKRRVWLGVFGLLFPPLALWGAIRLGKPDSPWARWCYRPGSRRSARATTRTRRQEARWERLKHRLFDAIAGRPDPEPPRRAR</sequence>
<keyword evidence="1" id="KW-0472">Membrane</keyword>
<evidence type="ECO:0000313" key="3">
    <source>
        <dbReference type="Proteomes" id="UP001428817"/>
    </source>
</evidence>
<protein>
    <recommendedName>
        <fullName evidence="4">Integral membrane protein</fullName>
    </recommendedName>
</protein>
<feature type="transmembrane region" description="Helical" evidence="1">
    <location>
        <begin position="155"/>
        <end position="172"/>
    </location>
</feature>
<keyword evidence="1" id="KW-0812">Transmembrane</keyword>
<proteinExistence type="predicted"/>
<evidence type="ECO:0000256" key="1">
    <source>
        <dbReference type="SAM" id="Phobius"/>
    </source>
</evidence>
<evidence type="ECO:0000313" key="2">
    <source>
        <dbReference type="EMBL" id="GAA5174367.1"/>
    </source>
</evidence>
<keyword evidence="3" id="KW-1185">Reference proteome</keyword>
<name>A0ABP9RB41_9PSEU</name>
<feature type="transmembrane region" description="Helical" evidence="1">
    <location>
        <begin position="177"/>
        <end position="195"/>
    </location>
</feature>
<organism evidence="2 3">
    <name type="scientific">Pseudonocardia eucalypti</name>
    <dbReference type="NCBI Taxonomy" id="648755"/>
    <lineage>
        <taxon>Bacteria</taxon>
        <taxon>Bacillati</taxon>
        <taxon>Actinomycetota</taxon>
        <taxon>Actinomycetes</taxon>
        <taxon>Pseudonocardiales</taxon>
        <taxon>Pseudonocardiaceae</taxon>
        <taxon>Pseudonocardia</taxon>
    </lineage>
</organism>
<feature type="transmembrane region" description="Helical" evidence="1">
    <location>
        <begin position="56"/>
        <end position="77"/>
    </location>
</feature>
<dbReference type="RefSeq" id="WP_185062062.1">
    <property type="nucleotide sequence ID" value="NZ_BAABJP010000062.1"/>
</dbReference>
<keyword evidence="1" id="KW-1133">Transmembrane helix</keyword>
<feature type="transmembrane region" description="Helical" evidence="1">
    <location>
        <begin position="16"/>
        <end position="35"/>
    </location>
</feature>
<reference evidence="3" key="1">
    <citation type="journal article" date="2019" name="Int. J. Syst. Evol. Microbiol.">
        <title>The Global Catalogue of Microorganisms (GCM) 10K type strain sequencing project: providing services to taxonomists for standard genome sequencing and annotation.</title>
        <authorList>
            <consortium name="The Broad Institute Genomics Platform"/>
            <consortium name="The Broad Institute Genome Sequencing Center for Infectious Disease"/>
            <person name="Wu L."/>
            <person name="Ma J."/>
        </authorList>
    </citation>
    <scope>NUCLEOTIDE SEQUENCE [LARGE SCALE GENOMIC DNA]</scope>
    <source>
        <strain evidence="3">JCM 18303</strain>
    </source>
</reference>
<dbReference type="Proteomes" id="UP001428817">
    <property type="component" value="Unassembled WGS sequence"/>
</dbReference>
<accession>A0ABP9RB41</accession>
<feature type="transmembrane region" description="Helical" evidence="1">
    <location>
        <begin position="120"/>
        <end position="143"/>
    </location>
</feature>
<feature type="transmembrane region" description="Helical" evidence="1">
    <location>
        <begin position="83"/>
        <end position="108"/>
    </location>
</feature>
<gene>
    <name evidence="2" type="ORF">GCM10023321_78030</name>
</gene>
<evidence type="ECO:0008006" key="4">
    <source>
        <dbReference type="Google" id="ProtNLM"/>
    </source>
</evidence>
<dbReference type="EMBL" id="BAABJP010000062">
    <property type="protein sequence ID" value="GAA5174367.1"/>
    <property type="molecule type" value="Genomic_DNA"/>
</dbReference>
<comment type="caution">
    <text evidence="2">The sequence shown here is derived from an EMBL/GenBank/DDBJ whole genome shotgun (WGS) entry which is preliminary data.</text>
</comment>